<dbReference type="EMBL" id="PGTY01000003">
    <property type="protein sequence ID" value="PJI84998.1"/>
    <property type="molecule type" value="Genomic_DNA"/>
</dbReference>
<gene>
    <name evidence="2" type="ORF">BC777_2992</name>
</gene>
<proteinExistence type="predicted"/>
<accession>A0A2M8W268</accession>
<reference evidence="2 3" key="1">
    <citation type="submission" date="2017-11" db="EMBL/GenBank/DDBJ databases">
        <title>Genomic Encyclopedia of Archaeal and Bacterial Type Strains, Phase II (KMG-II): From Individual Species to Whole Genera.</title>
        <authorList>
            <person name="Goeker M."/>
        </authorList>
    </citation>
    <scope>NUCLEOTIDE SEQUENCE [LARGE SCALE GENOMIC DNA]</scope>
    <source>
        <strain evidence="2 3">DSM 29128</strain>
    </source>
</reference>
<evidence type="ECO:0000259" key="1">
    <source>
        <dbReference type="Pfam" id="PF06568"/>
    </source>
</evidence>
<organism evidence="2 3">
    <name type="scientific">Yoonia maricola</name>
    <dbReference type="NCBI Taxonomy" id="420999"/>
    <lineage>
        <taxon>Bacteria</taxon>
        <taxon>Pseudomonadati</taxon>
        <taxon>Pseudomonadota</taxon>
        <taxon>Alphaproteobacteria</taxon>
        <taxon>Rhodobacterales</taxon>
        <taxon>Paracoccaceae</taxon>
        <taxon>Yoonia</taxon>
    </lineage>
</organism>
<dbReference type="OrthoDB" id="8096613at2"/>
<dbReference type="InterPro" id="IPR009506">
    <property type="entry name" value="YjiS-like"/>
</dbReference>
<evidence type="ECO:0000313" key="3">
    <source>
        <dbReference type="Proteomes" id="UP000228531"/>
    </source>
</evidence>
<keyword evidence="3" id="KW-1185">Reference proteome</keyword>
<protein>
    <submittedName>
        <fullName evidence="2">Uncharacterized protein YjiS (DUF1127 family)</fullName>
    </submittedName>
</protein>
<name>A0A2M8W268_9RHOB</name>
<dbReference type="AlphaFoldDB" id="A0A2M8W268"/>
<dbReference type="Pfam" id="PF06568">
    <property type="entry name" value="YjiS-like"/>
    <property type="match status" value="1"/>
</dbReference>
<evidence type="ECO:0000313" key="2">
    <source>
        <dbReference type="EMBL" id="PJI84998.1"/>
    </source>
</evidence>
<sequence>MSIVASQQNICVPHRAKPRSFWAKVNGLFALRRQRNQLAQLNDHMLHDIGVSRSEAIAESRKTSWDAPDHWRN</sequence>
<dbReference type="Proteomes" id="UP000228531">
    <property type="component" value="Unassembled WGS sequence"/>
</dbReference>
<comment type="caution">
    <text evidence="2">The sequence shown here is derived from an EMBL/GenBank/DDBJ whole genome shotgun (WGS) entry which is preliminary data.</text>
</comment>
<feature type="domain" description="YjiS-like" evidence="1">
    <location>
        <begin position="23"/>
        <end position="56"/>
    </location>
</feature>
<dbReference type="RefSeq" id="WP_100368953.1">
    <property type="nucleotide sequence ID" value="NZ_PGTY01000003.1"/>
</dbReference>